<feature type="compositionally biased region" description="Pro residues" evidence="1">
    <location>
        <begin position="94"/>
        <end position="103"/>
    </location>
</feature>
<keyword evidence="2" id="KW-0472">Membrane</keyword>
<feature type="compositionally biased region" description="Basic and acidic residues" evidence="1">
    <location>
        <begin position="104"/>
        <end position="148"/>
    </location>
</feature>
<sequence>MVINRAEAWGLGVAIVAHLALFILLSFSFLHWKDPRFANPPMQVEIIAETAPVSTSPAPASEAPAARLGEPDSRTIDTPPPVADPVPVRRPDPPKVVTPPRAEPTPRVERQRPRPEPVRERPRPTPDRADRPRPERAQPAPDRPRQTPEQRPTQSASNTRPQPRPTTAQGQGRATRPANDPRPTGALDGVMAGLARDADRNARGTAAPATASAAQVRADIRVSINGEVRAPWNSCRVSGLDVDQLRTTIVFRLTESGGLDRIVRLSTNGVNDSNRLQVPRFEECARRAIEVAAPFNLPREHYSYWQEYTLEFEKR</sequence>
<dbReference type="KEGG" id="slan:GV829_00550"/>
<feature type="region of interest" description="Disordered" evidence="1">
    <location>
        <begin position="52"/>
        <end position="188"/>
    </location>
</feature>
<evidence type="ECO:0000313" key="3">
    <source>
        <dbReference type="EMBL" id="QJQ31128.1"/>
    </source>
</evidence>
<feature type="compositionally biased region" description="Low complexity" evidence="1">
    <location>
        <begin position="52"/>
        <end position="66"/>
    </location>
</feature>
<name>A0A6M4AQ31_9SPHN</name>
<dbReference type="Proteomes" id="UP000503018">
    <property type="component" value="Chromosome"/>
</dbReference>
<feature type="transmembrane region" description="Helical" evidence="2">
    <location>
        <begin position="12"/>
        <end position="32"/>
    </location>
</feature>
<evidence type="ECO:0000313" key="4">
    <source>
        <dbReference type="Proteomes" id="UP000503018"/>
    </source>
</evidence>
<accession>A0A6M4AQ31</accession>
<dbReference type="EMBL" id="CP053015">
    <property type="protein sequence ID" value="QJQ31128.1"/>
    <property type="molecule type" value="Genomic_DNA"/>
</dbReference>
<protein>
    <recommendedName>
        <fullName evidence="5">Cell envelope biogenesis protein TolA</fullName>
    </recommendedName>
</protein>
<dbReference type="PRINTS" id="PR01217">
    <property type="entry name" value="PRICHEXTENSN"/>
</dbReference>
<gene>
    <name evidence="3" type="ORF">GV829_00550</name>
</gene>
<evidence type="ECO:0008006" key="5">
    <source>
        <dbReference type="Google" id="ProtNLM"/>
    </source>
</evidence>
<keyword evidence="4" id="KW-1185">Reference proteome</keyword>
<evidence type="ECO:0000256" key="2">
    <source>
        <dbReference type="SAM" id="Phobius"/>
    </source>
</evidence>
<organism evidence="3 4">
    <name type="scientific">Sphingomonas lacunae</name>
    <dbReference type="NCBI Taxonomy" id="2698828"/>
    <lineage>
        <taxon>Bacteria</taxon>
        <taxon>Pseudomonadati</taxon>
        <taxon>Pseudomonadota</taxon>
        <taxon>Alphaproteobacteria</taxon>
        <taxon>Sphingomonadales</taxon>
        <taxon>Sphingomonadaceae</taxon>
        <taxon>Sphingomonas</taxon>
    </lineage>
</organism>
<keyword evidence="2" id="KW-1133">Transmembrane helix</keyword>
<reference evidence="3 4" key="1">
    <citation type="submission" date="2020-01" db="EMBL/GenBank/DDBJ databases">
        <title>Sphingomonas sp. strain CSW-10.</title>
        <authorList>
            <person name="Chen W.-M."/>
        </authorList>
    </citation>
    <scope>NUCLEOTIDE SEQUENCE [LARGE SCALE GENOMIC DNA]</scope>
    <source>
        <strain evidence="3 4">CSW-10</strain>
    </source>
</reference>
<dbReference type="RefSeq" id="WP_169943340.1">
    <property type="nucleotide sequence ID" value="NZ_CP053015.1"/>
</dbReference>
<evidence type="ECO:0000256" key="1">
    <source>
        <dbReference type="SAM" id="MobiDB-lite"/>
    </source>
</evidence>
<feature type="compositionally biased region" description="Polar residues" evidence="1">
    <location>
        <begin position="149"/>
        <end position="172"/>
    </location>
</feature>
<dbReference type="AlphaFoldDB" id="A0A6M4AQ31"/>
<keyword evidence="2" id="KW-0812">Transmembrane</keyword>
<proteinExistence type="predicted"/>